<feature type="compositionally biased region" description="Low complexity" evidence="1">
    <location>
        <begin position="156"/>
        <end position="173"/>
    </location>
</feature>
<dbReference type="AlphaFoldDB" id="A0A103XS95"/>
<accession>A0A103XS95</accession>
<dbReference type="EMBL" id="LEKV01004371">
    <property type="protein sequence ID" value="KVH95928.1"/>
    <property type="molecule type" value="Genomic_DNA"/>
</dbReference>
<protein>
    <submittedName>
        <fullName evidence="2">Uncharacterized protein</fullName>
    </submittedName>
</protein>
<sequence length="197" mass="21376">MGGSEQKELSASPTQFNLSNLLNLRTLVNPDVLKLATLLASSSSNQGNQQLYFNNPITGVIQNPNQQIRNCASTPSSLPSTPLSNNSNLMGAKDGQYLTELLENMNYQSSQENLIPSCLTDNSVALPSNQPSNIGNKIPTSQNFNYDSILSIPMSSTSTTHVNSSSTFINSSSSEDERGSHCSNMFKFEIPESLEMM</sequence>
<proteinExistence type="predicted"/>
<name>A0A103XS95_CYNCS</name>
<gene>
    <name evidence="2" type="ORF">Ccrd_001999</name>
</gene>
<evidence type="ECO:0000256" key="1">
    <source>
        <dbReference type="SAM" id="MobiDB-lite"/>
    </source>
</evidence>
<evidence type="ECO:0000313" key="2">
    <source>
        <dbReference type="EMBL" id="KVH95928.1"/>
    </source>
</evidence>
<evidence type="ECO:0000313" key="3">
    <source>
        <dbReference type="Proteomes" id="UP000243975"/>
    </source>
</evidence>
<organism evidence="2 3">
    <name type="scientific">Cynara cardunculus var. scolymus</name>
    <name type="common">Globe artichoke</name>
    <name type="synonym">Cynara scolymus</name>
    <dbReference type="NCBI Taxonomy" id="59895"/>
    <lineage>
        <taxon>Eukaryota</taxon>
        <taxon>Viridiplantae</taxon>
        <taxon>Streptophyta</taxon>
        <taxon>Embryophyta</taxon>
        <taxon>Tracheophyta</taxon>
        <taxon>Spermatophyta</taxon>
        <taxon>Magnoliopsida</taxon>
        <taxon>eudicotyledons</taxon>
        <taxon>Gunneridae</taxon>
        <taxon>Pentapetalae</taxon>
        <taxon>asterids</taxon>
        <taxon>campanulids</taxon>
        <taxon>Asterales</taxon>
        <taxon>Asteraceae</taxon>
        <taxon>Carduoideae</taxon>
        <taxon>Cardueae</taxon>
        <taxon>Carduinae</taxon>
        <taxon>Cynara</taxon>
    </lineage>
</organism>
<reference evidence="2 3" key="1">
    <citation type="journal article" date="2016" name="Sci. Rep.">
        <title>The genome sequence of the outbreeding globe artichoke constructed de novo incorporating a phase-aware low-pass sequencing strategy of F1 progeny.</title>
        <authorList>
            <person name="Scaglione D."/>
            <person name="Reyes-Chin-Wo S."/>
            <person name="Acquadro A."/>
            <person name="Froenicke L."/>
            <person name="Portis E."/>
            <person name="Beitel C."/>
            <person name="Tirone M."/>
            <person name="Mauro R."/>
            <person name="Lo Monaco A."/>
            <person name="Mauromicale G."/>
            <person name="Faccioli P."/>
            <person name="Cattivelli L."/>
            <person name="Rieseberg L."/>
            <person name="Michelmore R."/>
            <person name="Lanteri S."/>
        </authorList>
    </citation>
    <scope>NUCLEOTIDE SEQUENCE [LARGE SCALE GENOMIC DNA]</scope>
    <source>
        <strain evidence="2">2C</strain>
    </source>
</reference>
<dbReference type="Proteomes" id="UP000243975">
    <property type="component" value="Unassembled WGS sequence"/>
</dbReference>
<dbReference type="Gramene" id="KVH95928">
    <property type="protein sequence ID" value="KVH95928"/>
    <property type="gene ID" value="Ccrd_001999"/>
</dbReference>
<feature type="region of interest" description="Disordered" evidence="1">
    <location>
        <begin position="156"/>
        <end position="182"/>
    </location>
</feature>
<keyword evidence="3" id="KW-1185">Reference proteome</keyword>
<comment type="caution">
    <text evidence="2">The sequence shown here is derived from an EMBL/GenBank/DDBJ whole genome shotgun (WGS) entry which is preliminary data.</text>
</comment>